<evidence type="ECO:0000256" key="4">
    <source>
        <dbReference type="ARBA" id="ARBA00022723"/>
    </source>
</evidence>
<gene>
    <name evidence="11" type="ORF">RVF87_13370</name>
</gene>
<dbReference type="CDD" id="cd05284">
    <property type="entry name" value="arabinose_DH_like"/>
    <property type="match status" value="1"/>
</dbReference>
<comment type="catalytic activity">
    <reaction evidence="8">
        <text>a primary alcohol + NAD(+) = an aldehyde + NADH + H(+)</text>
        <dbReference type="Rhea" id="RHEA:10736"/>
        <dbReference type="ChEBI" id="CHEBI:15378"/>
        <dbReference type="ChEBI" id="CHEBI:15734"/>
        <dbReference type="ChEBI" id="CHEBI:17478"/>
        <dbReference type="ChEBI" id="CHEBI:57540"/>
        <dbReference type="ChEBI" id="CHEBI:57945"/>
        <dbReference type="EC" id="1.1.1.1"/>
    </reaction>
</comment>
<dbReference type="SUPFAM" id="SSF51735">
    <property type="entry name" value="NAD(P)-binding Rossmann-fold domains"/>
    <property type="match status" value="1"/>
</dbReference>
<dbReference type="Gene3D" id="3.40.50.720">
    <property type="entry name" value="NAD(P)-binding Rossmann-like Domain"/>
    <property type="match status" value="1"/>
</dbReference>
<keyword evidence="5 9" id="KW-0862">Zinc</keyword>
<evidence type="ECO:0000313" key="11">
    <source>
        <dbReference type="EMBL" id="WYY06064.1"/>
    </source>
</evidence>
<dbReference type="EC" id="1.1.1.1" evidence="3"/>
<dbReference type="InterPro" id="IPR002328">
    <property type="entry name" value="ADH_Zn_CS"/>
</dbReference>
<dbReference type="InterPro" id="IPR013154">
    <property type="entry name" value="ADH-like_N"/>
</dbReference>
<evidence type="ECO:0000256" key="9">
    <source>
        <dbReference type="RuleBase" id="RU361277"/>
    </source>
</evidence>
<organism evidence="11 12">
    <name type="scientific">Gordonia hydrophobica</name>
    <dbReference type="NCBI Taxonomy" id="40516"/>
    <lineage>
        <taxon>Bacteria</taxon>
        <taxon>Bacillati</taxon>
        <taxon>Actinomycetota</taxon>
        <taxon>Actinomycetes</taxon>
        <taxon>Mycobacteriales</taxon>
        <taxon>Gordoniaceae</taxon>
        <taxon>Gordonia</taxon>
    </lineage>
</organism>
<dbReference type="InterPro" id="IPR036291">
    <property type="entry name" value="NAD(P)-bd_dom_sf"/>
</dbReference>
<evidence type="ECO:0000256" key="1">
    <source>
        <dbReference type="ARBA" id="ARBA00001947"/>
    </source>
</evidence>
<evidence type="ECO:0000256" key="6">
    <source>
        <dbReference type="ARBA" id="ARBA00023002"/>
    </source>
</evidence>
<keyword evidence="6" id="KW-0560">Oxidoreductase</keyword>
<evidence type="ECO:0000256" key="5">
    <source>
        <dbReference type="ARBA" id="ARBA00022833"/>
    </source>
</evidence>
<dbReference type="PANTHER" id="PTHR42940:SF8">
    <property type="entry name" value="VACUOLAR PROTEIN SORTING-ASSOCIATED PROTEIN 11"/>
    <property type="match status" value="1"/>
</dbReference>
<name>A0ABZ2TX49_9ACTN</name>
<accession>A0ABZ2TX49</accession>
<keyword evidence="12" id="KW-1185">Reference proteome</keyword>
<evidence type="ECO:0000256" key="2">
    <source>
        <dbReference type="ARBA" id="ARBA00008072"/>
    </source>
</evidence>
<evidence type="ECO:0000259" key="10">
    <source>
        <dbReference type="SMART" id="SM00829"/>
    </source>
</evidence>
<dbReference type="RefSeq" id="WP_066161691.1">
    <property type="nucleotide sequence ID" value="NZ_CP136137.1"/>
</dbReference>
<evidence type="ECO:0000256" key="7">
    <source>
        <dbReference type="ARBA" id="ARBA00049164"/>
    </source>
</evidence>
<dbReference type="SMART" id="SM00829">
    <property type="entry name" value="PKS_ER"/>
    <property type="match status" value="1"/>
</dbReference>
<proteinExistence type="inferred from homology"/>
<dbReference type="SUPFAM" id="SSF50129">
    <property type="entry name" value="GroES-like"/>
    <property type="match status" value="1"/>
</dbReference>
<evidence type="ECO:0000256" key="3">
    <source>
        <dbReference type="ARBA" id="ARBA00013190"/>
    </source>
</evidence>
<dbReference type="InterPro" id="IPR020843">
    <property type="entry name" value="ER"/>
</dbReference>
<dbReference type="Proteomes" id="UP001479933">
    <property type="component" value="Chromosome"/>
</dbReference>
<evidence type="ECO:0000313" key="12">
    <source>
        <dbReference type="Proteomes" id="UP001479933"/>
    </source>
</evidence>
<dbReference type="InterPro" id="IPR013149">
    <property type="entry name" value="ADH-like_C"/>
</dbReference>
<reference evidence="11 12" key="1">
    <citation type="journal article" date="2023" name="Virus Evol.">
        <title>Computational host range prediction-The good, the bad, and the ugly.</title>
        <authorList>
            <person name="Howell A.A."/>
            <person name="Versoza C.J."/>
            <person name="Pfeifer S.P."/>
        </authorList>
    </citation>
    <scope>NUCLEOTIDE SEQUENCE [LARGE SCALE GENOMIC DNA]</scope>
    <source>
        <strain evidence="11 12">1610/1b</strain>
    </source>
</reference>
<dbReference type="EMBL" id="CP136137">
    <property type="protein sequence ID" value="WYY06064.1"/>
    <property type="molecule type" value="Genomic_DNA"/>
</dbReference>
<dbReference type="PROSITE" id="PS00059">
    <property type="entry name" value="ADH_ZINC"/>
    <property type="match status" value="1"/>
</dbReference>
<dbReference type="Pfam" id="PF00107">
    <property type="entry name" value="ADH_zinc_N"/>
    <property type="match status" value="1"/>
</dbReference>
<comment type="similarity">
    <text evidence="2 9">Belongs to the zinc-containing alcohol dehydrogenase family.</text>
</comment>
<comment type="catalytic activity">
    <reaction evidence="7">
        <text>a secondary alcohol + NAD(+) = a ketone + NADH + H(+)</text>
        <dbReference type="Rhea" id="RHEA:10740"/>
        <dbReference type="ChEBI" id="CHEBI:15378"/>
        <dbReference type="ChEBI" id="CHEBI:17087"/>
        <dbReference type="ChEBI" id="CHEBI:35681"/>
        <dbReference type="ChEBI" id="CHEBI:57540"/>
        <dbReference type="ChEBI" id="CHEBI:57945"/>
        <dbReference type="EC" id="1.1.1.1"/>
    </reaction>
</comment>
<feature type="domain" description="Enoyl reductase (ER)" evidence="10">
    <location>
        <begin position="8"/>
        <end position="339"/>
    </location>
</feature>
<protein>
    <recommendedName>
        <fullName evidence="3">alcohol dehydrogenase</fullName>
        <ecNumber evidence="3">1.1.1.1</ecNumber>
    </recommendedName>
</protein>
<dbReference type="Pfam" id="PF08240">
    <property type="entry name" value="ADH_N"/>
    <property type="match status" value="1"/>
</dbReference>
<keyword evidence="4 9" id="KW-0479">Metal-binding</keyword>
<evidence type="ECO:0000256" key="8">
    <source>
        <dbReference type="ARBA" id="ARBA00049243"/>
    </source>
</evidence>
<dbReference type="Gene3D" id="3.90.180.10">
    <property type="entry name" value="Medium-chain alcohol dehydrogenases, catalytic domain"/>
    <property type="match status" value="1"/>
</dbReference>
<dbReference type="InterPro" id="IPR011032">
    <property type="entry name" value="GroES-like_sf"/>
</dbReference>
<dbReference type="PANTHER" id="PTHR42940">
    <property type="entry name" value="ALCOHOL DEHYDROGENASE 1-RELATED"/>
    <property type="match status" value="1"/>
</dbReference>
<comment type="cofactor">
    <cofactor evidence="1 9">
        <name>Zn(2+)</name>
        <dbReference type="ChEBI" id="CHEBI:29105"/>
    </cofactor>
</comment>
<sequence length="341" mass="35469">MKAVQVVGYHQDLVLNEVPKPEVTGPMDVIVRIGGAGVCRTDLHILEGQWEPKTHVALPYTIGHENAGWVDAIGSSVTNVEVGDKVILHPLITCGLCRACRAGDDVHCEDNQFPGIDTDGGYAEYLKTTARSVVKLDDSLEPAEVAALADAGLTAYHAAAKVAAVTRPGDYCVVIGAGGLGHIGIQVLAAISGVTMIVVDRNPDALALAVDVGADHGIVADGTHIQQVLDITGGRGAEAVLDFVGEGGATAEGVAMLRNAGNYLVVGYGENIDVPTIDIVSSEINFIGNLVGSYNDLGELMALAAQGKVKLHTTEYPLEQFGAALKDLDAGRVRGRAILVP</sequence>